<evidence type="ECO:0000256" key="1">
    <source>
        <dbReference type="SAM" id="MobiDB-lite"/>
    </source>
</evidence>
<gene>
    <name evidence="2" type="ORF">CCAE0312_LOCUS9023</name>
</gene>
<proteinExistence type="predicted"/>
<organism evidence="2">
    <name type="scientific">Compsopogon caeruleus</name>
    <dbReference type="NCBI Taxonomy" id="31354"/>
    <lineage>
        <taxon>Eukaryota</taxon>
        <taxon>Rhodophyta</taxon>
        <taxon>Compsopogonophyceae</taxon>
        <taxon>Compsopogonales</taxon>
        <taxon>Compsopogonaceae</taxon>
        <taxon>Compsopogon</taxon>
    </lineage>
</organism>
<feature type="region of interest" description="Disordered" evidence="1">
    <location>
        <begin position="1"/>
        <end position="28"/>
    </location>
</feature>
<evidence type="ECO:0000313" key="2">
    <source>
        <dbReference type="EMBL" id="CAD9236926.1"/>
    </source>
</evidence>
<protein>
    <submittedName>
        <fullName evidence="2">Uncharacterized protein</fullName>
    </submittedName>
</protein>
<dbReference type="AlphaFoldDB" id="A0A7S1THM4"/>
<name>A0A7S1THM4_9RHOD</name>
<sequence>MLLHFGSLSPHSSRISRPCSEPPRVNHSNSIENRSILPLHPQPSHPIFIPFSPPSTFLLIKQTQSYYSPPFYSLSHSLNSPLSLSFPPPIPLGHPSSPTLHPKQGIEVKGGGGGPAILSPSSIGLLSFLHSFPLTHHLVLSGTNNKGISFITTNVLPLPRREKKKEIRKKKIFFSF</sequence>
<dbReference type="EMBL" id="HBGH01016340">
    <property type="protein sequence ID" value="CAD9236926.1"/>
    <property type="molecule type" value="Transcribed_RNA"/>
</dbReference>
<accession>A0A7S1THM4</accession>
<reference evidence="2" key="1">
    <citation type="submission" date="2021-01" db="EMBL/GenBank/DDBJ databases">
        <authorList>
            <person name="Corre E."/>
            <person name="Pelletier E."/>
            <person name="Niang G."/>
            <person name="Scheremetjew M."/>
            <person name="Finn R."/>
            <person name="Kale V."/>
            <person name="Holt S."/>
            <person name="Cochrane G."/>
            <person name="Meng A."/>
            <person name="Brown T."/>
            <person name="Cohen L."/>
        </authorList>
    </citation>
    <scope>NUCLEOTIDE SEQUENCE</scope>
    <source>
        <strain evidence="2">SAG 36.94</strain>
    </source>
</reference>